<proteinExistence type="predicted"/>
<dbReference type="Pfam" id="PF17326">
    <property type="entry name" value="DUF5365"/>
    <property type="match status" value="1"/>
</dbReference>
<evidence type="ECO:0000313" key="2">
    <source>
        <dbReference type="Proteomes" id="UP000789845"/>
    </source>
</evidence>
<dbReference type="AlphaFoldDB" id="A0A9C7GC69"/>
<dbReference type="InterPro" id="IPR020355">
    <property type="entry name" value="Uncharacterised_YhcU"/>
</dbReference>
<keyword evidence="2" id="KW-1185">Reference proteome</keyword>
<reference evidence="1" key="1">
    <citation type="submission" date="2021-10" db="EMBL/GenBank/DDBJ databases">
        <authorList>
            <person name="Criscuolo A."/>
        </authorList>
    </citation>
    <scope>NUCLEOTIDE SEQUENCE</scope>
    <source>
        <strain evidence="1">CIP111885</strain>
    </source>
</reference>
<gene>
    <name evidence="1" type="ORF">NEOCIP111885_03290</name>
</gene>
<comment type="caution">
    <text evidence="1">The sequence shown here is derived from an EMBL/GenBank/DDBJ whole genome shotgun (WGS) entry which is preliminary data.</text>
</comment>
<evidence type="ECO:0000313" key="1">
    <source>
        <dbReference type="EMBL" id="CAG9609548.1"/>
    </source>
</evidence>
<organism evidence="1 2">
    <name type="scientific">Pseudoneobacillus rhizosphaerae</name>
    <dbReference type="NCBI Taxonomy" id="2880968"/>
    <lineage>
        <taxon>Bacteria</taxon>
        <taxon>Bacillati</taxon>
        <taxon>Bacillota</taxon>
        <taxon>Bacilli</taxon>
        <taxon>Bacillales</taxon>
        <taxon>Bacillaceae</taxon>
        <taxon>Pseudoneobacillus</taxon>
    </lineage>
</organism>
<dbReference type="Proteomes" id="UP000789845">
    <property type="component" value="Unassembled WGS sequence"/>
</dbReference>
<accession>A0A9C7GC69</accession>
<evidence type="ECO:0008006" key="3">
    <source>
        <dbReference type="Google" id="ProtNLM"/>
    </source>
</evidence>
<name>A0A9C7GC69_9BACI</name>
<dbReference type="RefSeq" id="WP_230497779.1">
    <property type="nucleotide sequence ID" value="NZ_CAKJTG010000020.1"/>
</dbReference>
<sequence length="132" mass="15581">MKVVYASTPEQVEKIQELIQIFYTDVFPLYFTDEEIIEFEQLNVLQLSESSFDYFGTLKDAYQVITSLQTLCHILEGSHFNHHYEPLFYKNVETLNEFGLSFPFRFENFSISKHLKAENLSVYSRADNQMLV</sequence>
<protein>
    <recommendedName>
        <fullName evidence="3">YhcU family protein</fullName>
    </recommendedName>
</protein>
<dbReference type="EMBL" id="CAKJTG010000020">
    <property type="protein sequence ID" value="CAG9609548.1"/>
    <property type="molecule type" value="Genomic_DNA"/>
</dbReference>